<name>A0A5C2RUP2_9APHY</name>
<dbReference type="OrthoDB" id="2742096at2759"/>
<reference evidence="2" key="1">
    <citation type="journal article" date="2018" name="Genome Biol. Evol.">
        <title>Genomics and development of Lentinus tigrinus, a white-rot wood-decaying mushroom with dimorphic fruiting bodies.</title>
        <authorList>
            <person name="Wu B."/>
            <person name="Xu Z."/>
            <person name="Knudson A."/>
            <person name="Carlson A."/>
            <person name="Chen N."/>
            <person name="Kovaka S."/>
            <person name="LaButti K."/>
            <person name="Lipzen A."/>
            <person name="Pennachio C."/>
            <person name="Riley R."/>
            <person name="Schakwitz W."/>
            <person name="Umezawa K."/>
            <person name="Ohm R.A."/>
            <person name="Grigoriev I.V."/>
            <person name="Nagy L.G."/>
            <person name="Gibbons J."/>
            <person name="Hibbett D."/>
        </authorList>
    </citation>
    <scope>NUCLEOTIDE SEQUENCE [LARGE SCALE GENOMIC DNA]</scope>
    <source>
        <strain evidence="2">ALCF2SS1-6</strain>
    </source>
</reference>
<evidence type="ECO:0000313" key="2">
    <source>
        <dbReference type="EMBL" id="RPD55393.1"/>
    </source>
</evidence>
<dbReference type="Gene3D" id="2.60.40.640">
    <property type="match status" value="1"/>
</dbReference>
<keyword evidence="3" id="KW-1185">Reference proteome</keyword>
<organism evidence="2 3">
    <name type="scientific">Lentinus tigrinus ALCF2SS1-6</name>
    <dbReference type="NCBI Taxonomy" id="1328759"/>
    <lineage>
        <taxon>Eukaryota</taxon>
        <taxon>Fungi</taxon>
        <taxon>Dikarya</taxon>
        <taxon>Basidiomycota</taxon>
        <taxon>Agaricomycotina</taxon>
        <taxon>Agaricomycetes</taxon>
        <taxon>Polyporales</taxon>
        <taxon>Polyporaceae</taxon>
        <taxon>Lentinus</taxon>
    </lineage>
</organism>
<dbReference type="AlphaFoldDB" id="A0A5C2RUP2"/>
<dbReference type="InterPro" id="IPR014752">
    <property type="entry name" value="Arrestin-like_C"/>
</dbReference>
<sequence length="416" mass="46417">MHPTPPAFDVILPPITYCSGSYVEGEVQLNFRNLQQDRFEKIYVALAGRAQAAVDEEERKSITLVDLSRVLWTYGAEYPPPDSDILRLFFRFRLPDDIPPSFYHYTSRTLSTCAILYSLSAVGIRPGHSGVCKLHNPIVVLPYTDLSLLRALASTDLEWKTVHAEKHVYKGLLGNEGSVRVELSVPDIPAFPLFTPIPFKINITTNTPLTTRRSRDDPDKTVIFPAPPTNPSHLTLELFRRTNVFVRRGSGEAILTSQVATFLGAGVCPHDPVKVDVLEKEWVIKQSADARTKTKEKGVWVQCAQFASRFLLFIPPTFSLGDGDHVPRMSCEVNCQSLRVRVGCPMLTETKVSPQAPRAIRRVRKRREARDAYHRHLGCRQAHPAHATASCAAQVRSAGHSPSSPPSRCRRDHVGA</sequence>
<accession>A0A5C2RUP2</accession>
<feature type="region of interest" description="Disordered" evidence="1">
    <location>
        <begin position="393"/>
        <end position="416"/>
    </location>
</feature>
<evidence type="ECO:0000313" key="3">
    <source>
        <dbReference type="Proteomes" id="UP000313359"/>
    </source>
</evidence>
<protein>
    <recommendedName>
        <fullName evidence="4">Arrestin-like N-terminal domain-containing protein</fullName>
    </recommendedName>
</protein>
<dbReference type="Proteomes" id="UP000313359">
    <property type="component" value="Unassembled WGS sequence"/>
</dbReference>
<dbReference type="EMBL" id="ML122296">
    <property type="protein sequence ID" value="RPD55393.1"/>
    <property type="molecule type" value="Genomic_DNA"/>
</dbReference>
<dbReference type="STRING" id="1328759.A0A5C2RUP2"/>
<evidence type="ECO:0000256" key="1">
    <source>
        <dbReference type="SAM" id="MobiDB-lite"/>
    </source>
</evidence>
<proteinExistence type="predicted"/>
<gene>
    <name evidence="2" type="ORF">L227DRAFT_309912</name>
</gene>
<evidence type="ECO:0008006" key="4">
    <source>
        <dbReference type="Google" id="ProtNLM"/>
    </source>
</evidence>